<dbReference type="InterPro" id="IPR008880">
    <property type="entry name" value="Trigger_fac_C"/>
</dbReference>
<evidence type="ECO:0000256" key="1">
    <source>
        <dbReference type="ARBA" id="ARBA00000971"/>
    </source>
</evidence>
<dbReference type="Gene3D" id="3.30.70.1050">
    <property type="entry name" value="Trigger factor ribosome-binding domain"/>
    <property type="match status" value="1"/>
</dbReference>
<dbReference type="Proteomes" id="UP000244792">
    <property type="component" value="Chromosome"/>
</dbReference>
<evidence type="ECO:0000256" key="2">
    <source>
        <dbReference type="ARBA" id="ARBA00004496"/>
    </source>
</evidence>
<dbReference type="EMBL" id="CP020921">
    <property type="protein sequence ID" value="AWB10521.1"/>
    <property type="molecule type" value="Genomic_DNA"/>
</dbReference>
<keyword evidence="14" id="KW-1185">Reference proteome</keyword>
<dbReference type="GO" id="GO:0015031">
    <property type="term" value="P:protein transport"/>
    <property type="evidence" value="ECO:0007669"/>
    <property type="project" value="InterPro"/>
</dbReference>
<evidence type="ECO:0000259" key="11">
    <source>
        <dbReference type="Pfam" id="PF05697"/>
    </source>
</evidence>
<evidence type="ECO:0000256" key="7">
    <source>
        <dbReference type="ARBA" id="ARBA00023186"/>
    </source>
</evidence>
<protein>
    <recommendedName>
        <fullName evidence="5">Trigger factor</fullName>
        <ecNumber evidence="4">5.2.1.8</ecNumber>
    </recommendedName>
    <alternativeName>
        <fullName evidence="9">PPIase</fullName>
    </alternativeName>
</protein>
<dbReference type="RefSeq" id="WP_199919726.1">
    <property type="nucleotide sequence ID" value="NZ_CP020921.1"/>
</dbReference>
<dbReference type="Gene3D" id="1.10.3120.10">
    <property type="entry name" value="Trigger factor, C-terminal domain"/>
    <property type="match status" value="1"/>
</dbReference>
<accession>A0A2R4W138</accession>
<dbReference type="InterPro" id="IPR037041">
    <property type="entry name" value="Trigger_fac_C_sf"/>
</dbReference>
<dbReference type="AlphaFoldDB" id="A0A2R4W138"/>
<dbReference type="KEGG" id="taci:TDSAC_1176"/>
<evidence type="ECO:0000256" key="6">
    <source>
        <dbReference type="ARBA" id="ARBA00023110"/>
    </source>
</evidence>
<comment type="catalytic activity">
    <reaction evidence="1">
        <text>[protein]-peptidylproline (omega=180) = [protein]-peptidylproline (omega=0)</text>
        <dbReference type="Rhea" id="RHEA:16237"/>
        <dbReference type="Rhea" id="RHEA-COMP:10747"/>
        <dbReference type="Rhea" id="RHEA-COMP:10748"/>
        <dbReference type="ChEBI" id="CHEBI:83833"/>
        <dbReference type="ChEBI" id="CHEBI:83834"/>
        <dbReference type="EC" id="5.2.1.8"/>
    </reaction>
</comment>
<dbReference type="NCBIfam" id="TIGR00115">
    <property type="entry name" value="tig"/>
    <property type="match status" value="1"/>
</dbReference>
<evidence type="ECO:0000256" key="9">
    <source>
        <dbReference type="ARBA" id="ARBA00029986"/>
    </source>
</evidence>
<comment type="similarity">
    <text evidence="3">Belongs to the FKBP-type PPIase family. Tig subfamily.</text>
</comment>
<keyword evidence="8" id="KW-0413">Isomerase</keyword>
<dbReference type="Gene3D" id="3.10.50.40">
    <property type="match status" value="1"/>
</dbReference>
<keyword evidence="7" id="KW-0143">Chaperone</keyword>
<dbReference type="PIRSF" id="PIRSF003095">
    <property type="entry name" value="Trigger_factor"/>
    <property type="match status" value="1"/>
</dbReference>
<dbReference type="InterPro" id="IPR036611">
    <property type="entry name" value="Trigger_fac_ribosome-bd_sf"/>
</dbReference>
<dbReference type="SUPFAM" id="SSF102735">
    <property type="entry name" value="Trigger factor ribosome-binding domain"/>
    <property type="match status" value="1"/>
</dbReference>
<dbReference type="InterPro" id="IPR046357">
    <property type="entry name" value="PPIase_dom_sf"/>
</dbReference>
<dbReference type="EC" id="5.2.1.8" evidence="4"/>
<dbReference type="InterPro" id="IPR008881">
    <property type="entry name" value="Trigger_fac_ribosome-bd_bac"/>
</dbReference>
<evidence type="ECO:0000256" key="3">
    <source>
        <dbReference type="ARBA" id="ARBA00005464"/>
    </source>
</evidence>
<keyword evidence="6" id="KW-0697">Rotamase</keyword>
<dbReference type="Pfam" id="PF05697">
    <property type="entry name" value="Trigger_N"/>
    <property type="match status" value="1"/>
</dbReference>
<dbReference type="InterPro" id="IPR027304">
    <property type="entry name" value="Trigger_fact/SurA_dom_sf"/>
</dbReference>
<comment type="subcellular location">
    <subcellularLocation>
        <location evidence="2">Cytoplasm</location>
    </subcellularLocation>
</comment>
<dbReference type="SUPFAM" id="SSF109998">
    <property type="entry name" value="Triger factor/SurA peptide-binding domain-like"/>
    <property type="match status" value="1"/>
</dbReference>
<reference evidence="13 14" key="1">
    <citation type="submission" date="2017-04" db="EMBL/GenBank/DDBJ databases">
        <title>Genomic insights into metabolism of Thermodesulfobium acidiphilum.</title>
        <authorList>
            <person name="Toshchakov S.V."/>
            <person name="Frolov E.N."/>
            <person name="Kublanov I.V."/>
            <person name="Samarov N.I."/>
            <person name="Novikov A."/>
            <person name="Lebedinsky A.V."/>
            <person name="Bonch-Osmolovskaya E.A."/>
            <person name="Chernyh N.A."/>
        </authorList>
    </citation>
    <scope>NUCLEOTIDE SEQUENCE [LARGE SCALE GENOMIC DNA]</scope>
    <source>
        <strain evidence="13 14">3127-1</strain>
    </source>
</reference>
<organism evidence="13 14">
    <name type="scientific">Thermodesulfobium acidiphilum</name>
    <dbReference type="NCBI Taxonomy" id="1794699"/>
    <lineage>
        <taxon>Bacteria</taxon>
        <taxon>Pseudomonadati</taxon>
        <taxon>Thermodesulfobiota</taxon>
        <taxon>Thermodesulfobiia</taxon>
        <taxon>Thermodesulfobiales</taxon>
        <taxon>Thermodesulfobiaceae</taxon>
        <taxon>Thermodesulfobium</taxon>
    </lineage>
</organism>
<dbReference type="GO" id="GO:0006457">
    <property type="term" value="P:protein folding"/>
    <property type="evidence" value="ECO:0007669"/>
    <property type="project" value="InterPro"/>
</dbReference>
<evidence type="ECO:0000259" key="12">
    <source>
        <dbReference type="Pfam" id="PF05698"/>
    </source>
</evidence>
<evidence type="ECO:0000256" key="4">
    <source>
        <dbReference type="ARBA" id="ARBA00013194"/>
    </source>
</evidence>
<evidence type="ECO:0000313" key="14">
    <source>
        <dbReference type="Proteomes" id="UP000244792"/>
    </source>
</evidence>
<feature type="domain" description="Trigger factor ribosome-binding bacterial" evidence="11">
    <location>
        <begin position="1"/>
        <end position="144"/>
    </location>
</feature>
<evidence type="ECO:0000256" key="10">
    <source>
        <dbReference type="SAM" id="MobiDB-lite"/>
    </source>
</evidence>
<proteinExistence type="inferred from homology"/>
<dbReference type="Pfam" id="PF05698">
    <property type="entry name" value="Trigger_C"/>
    <property type="match status" value="1"/>
</dbReference>
<name>A0A2R4W138_THEAF</name>
<dbReference type="InterPro" id="IPR005215">
    <property type="entry name" value="Trig_fac"/>
</dbReference>
<gene>
    <name evidence="13" type="ORF">TDSAC_1176</name>
</gene>
<feature type="domain" description="Trigger factor C-terminal" evidence="12">
    <location>
        <begin position="257"/>
        <end position="418"/>
    </location>
</feature>
<evidence type="ECO:0000313" key="13">
    <source>
        <dbReference type="EMBL" id="AWB10521.1"/>
    </source>
</evidence>
<feature type="compositionally biased region" description="Basic and acidic residues" evidence="10">
    <location>
        <begin position="437"/>
        <end position="449"/>
    </location>
</feature>
<evidence type="ECO:0000256" key="8">
    <source>
        <dbReference type="ARBA" id="ARBA00023235"/>
    </source>
</evidence>
<dbReference type="SUPFAM" id="SSF54534">
    <property type="entry name" value="FKBP-like"/>
    <property type="match status" value="1"/>
</dbReference>
<dbReference type="GO" id="GO:0003755">
    <property type="term" value="F:peptidyl-prolyl cis-trans isomerase activity"/>
    <property type="evidence" value="ECO:0007669"/>
    <property type="project" value="UniProtKB-KW"/>
</dbReference>
<feature type="region of interest" description="Disordered" evidence="10">
    <location>
        <begin position="426"/>
        <end position="449"/>
    </location>
</feature>
<sequence length="449" mass="52901">MNYSKTYESSTKVEFDVIFPKEEIESEWNQTFNLIANRTNIAGFRKGRVPRNILERIIRDEDIIENLKETLLRKTFNKIKDEQGDENLYNIFKEDESEIQKDKEYKFKIVFEYWPDPELGDYRSIRIKANEVSVSDEELEKQLNLILQSFAKWNNVEDGEIQLKDVVEITMETKDENNEEVKEYTGKSAISINPDINDRLKPLRNALLGKRVGDEVECDIELESKRAHVKAKVDSIRRKELSNWSDIDLQAHFQVESLEELKEQQKSILLMNKLQLEIENQKNEILNKIREMSKIYIPETALQLEKQQYINDLEKRIKNRQVSKEEIDALNSGKDEFSKFADSVVKKSIEELLIIEKISKDLGIVVEDAEIEQRLRAYRKDLGESDLDKWILDLKNDKRTWRQLIADVKRERVFSALLTMCVEREEKDDTNQNAEEVQLKSESLEGEIK</sequence>
<dbReference type="GO" id="GO:0005737">
    <property type="term" value="C:cytoplasm"/>
    <property type="evidence" value="ECO:0007669"/>
    <property type="project" value="UniProtKB-SubCell"/>
</dbReference>
<evidence type="ECO:0000256" key="5">
    <source>
        <dbReference type="ARBA" id="ARBA00016902"/>
    </source>
</evidence>